<name>A0AAV4HD25_9GAST</name>
<accession>A0AAV4HD25</accession>
<protein>
    <submittedName>
        <fullName evidence="2">Uncharacterized protein</fullName>
    </submittedName>
</protein>
<organism evidence="2 3">
    <name type="scientific">Elysia marginata</name>
    <dbReference type="NCBI Taxonomy" id="1093978"/>
    <lineage>
        <taxon>Eukaryota</taxon>
        <taxon>Metazoa</taxon>
        <taxon>Spiralia</taxon>
        <taxon>Lophotrochozoa</taxon>
        <taxon>Mollusca</taxon>
        <taxon>Gastropoda</taxon>
        <taxon>Heterobranchia</taxon>
        <taxon>Euthyneura</taxon>
        <taxon>Panpulmonata</taxon>
        <taxon>Sacoglossa</taxon>
        <taxon>Placobranchoidea</taxon>
        <taxon>Plakobranchidae</taxon>
        <taxon>Elysia</taxon>
    </lineage>
</organism>
<gene>
    <name evidence="2" type="ORF">ElyMa_002679800</name>
</gene>
<dbReference type="AlphaFoldDB" id="A0AAV4HD25"/>
<evidence type="ECO:0000313" key="2">
    <source>
        <dbReference type="EMBL" id="GFR94936.1"/>
    </source>
</evidence>
<keyword evidence="3" id="KW-1185">Reference proteome</keyword>
<dbReference type="Proteomes" id="UP000762676">
    <property type="component" value="Unassembled WGS sequence"/>
</dbReference>
<feature type="region of interest" description="Disordered" evidence="1">
    <location>
        <begin position="1"/>
        <end position="56"/>
    </location>
</feature>
<evidence type="ECO:0000313" key="3">
    <source>
        <dbReference type="Proteomes" id="UP000762676"/>
    </source>
</evidence>
<proteinExistence type="predicted"/>
<reference evidence="2 3" key="1">
    <citation type="journal article" date="2021" name="Elife">
        <title>Chloroplast acquisition without the gene transfer in kleptoplastic sea slugs, Plakobranchus ocellatus.</title>
        <authorList>
            <person name="Maeda T."/>
            <person name="Takahashi S."/>
            <person name="Yoshida T."/>
            <person name="Shimamura S."/>
            <person name="Takaki Y."/>
            <person name="Nagai Y."/>
            <person name="Toyoda A."/>
            <person name="Suzuki Y."/>
            <person name="Arimoto A."/>
            <person name="Ishii H."/>
            <person name="Satoh N."/>
            <person name="Nishiyama T."/>
            <person name="Hasebe M."/>
            <person name="Maruyama T."/>
            <person name="Minagawa J."/>
            <person name="Obokata J."/>
            <person name="Shigenobu S."/>
        </authorList>
    </citation>
    <scope>NUCLEOTIDE SEQUENCE [LARGE SCALE GENOMIC DNA]</scope>
</reference>
<comment type="caution">
    <text evidence="2">The sequence shown here is derived from an EMBL/GenBank/DDBJ whole genome shotgun (WGS) entry which is preliminary data.</text>
</comment>
<sequence>MEMVGACIQKATRISDKASPTVDSSGTKKQRAAKGDLEEDSGEGPERKRSLLKNCP</sequence>
<evidence type="ECO:0000256" key="1">
    <source>
        <dbReference type="SAM" id="MobiDB-lite"/>
    </source>
</evidence>
<dbReference type="EMBL" id="BMAT01005532">
    <property type="protein sequence ID" value="GFR94936.1"/>
    <property type="molecule type" value="Genomic_DNA"/>
</dbReference>